<dbReference type="GO" id="GO:0046677">
    <property type="term" value="P:response to antibiotic"/>
    <property type="evidence" value="ECO:0007669"/>
    <property type="project" value="InterPro"/>
</dbReference>
<dbReference type="GO" id="GO:0008800">
    <property type="term" value="F:beta-lactamase activity"/>
    <property type="evidence" value="ECO:0007669"/>
    <property type="project" value="InterPro"/>
</dbReference>
<dbReference type="SUPFAM" id="SSF56601">
    <property type="entry name" value="beta-lactamase/transpeptidase-like"/>
    <property type="match status" value="1"/>
</dbReference>
<evidence type="ECO:0000313" key="5">
    <source>
        <dbReference type="Proteomes" id="UP000271683"/>
    </source>
</evidence>
<dbReference type="AlphaFoldDB" id="A0A3N1GRW8"/>
<evidence type="ECO:0000256" key="1">
    <source>
        <dbReference type="SAM" id="MobiDB-lite"/>
    </source>
</evidence>
<dbReference type="PANTHER" id="PTHR35333">
    <property type="entry name" value="BETA-LACTAMASE"/>
    <property type="match status" value="1"/>
</dbReference>
<protein>
    <submittedName>
        <fullName evidence="4">Beta-lactamase family protein</fullName>
    </submittedName>
</protein>
<evidence type="ECO:0000259" key="3">
    <source>
        <dbReference type="Pfam" id="PF13354"/>
    </source>
</evidence>
<feature type="transmembrane region" description="Helical" evidence="2">
    <location>
        <begin position="7"/>
        <end position="27"/>
    </location>
</feature>
<dbReference type="Pfam" id="PF13354">
    <property type="entry name" value="Beta-lactamase2"/>
    <property type="match status" value="1"/>
</dbReference>
<dbReference type="InterPro" id="IPR045155">
    <property type="entry name" value="Beta-lactam_cat"/>
</dbReference>
<evidence type="ECO:0000313" key="4">
    <source>
        <dbReference type="EMBL" id="ROP32969.1"/>
    </source>
</evidence>
<dbReference type="InterPro" id="IPR012338">
    <property type="entry name" value="Beta-lactam/transpept-like"/>
</dbReference>
<dbReference type="Proteomes" id="UP000271683">
    <property type="component" value="Unassembled WGS sequence"/>
</dbReference>
<accession>A0A3N1GRW8</accession>
<feature type="domain" description="Beta-lactamase class A catalytic" evidence="3">
    <location>
        <begin position="142"/>
        <end position="228"/>
    </location>
</feature>
<keyword evidence="2" id="KW-0812">Transmembrane</keyword>
<comment type="caution">
    <text evidence="4">The sequence shown here is derived from an EMBL/GenBank/DDBJ whole genome shotgun (WGS) entry which is preliminary data.</text>
</comment>
<dbReference type="PANTHER" id="PTHR35333:SF3">
    <property type="entry name" value="BETA-LACTAMASE-TYPE TRANSPEPTIDASE FOLD CONTAINING PROTEIN"/>
    <property type="match status" value="1"/>
</dbReference>
<organism evidence="4 5">
    <name type="scientific">Couchioplanes caeruleus</name>
    <dbReference type="NCBI Taxonomy" id="56438"/>
    <lineage>
        <taxon>Bacteria</taxon>
        <taxon>Bacillati</taxon>
        <taxon>Actinomycetota</taxon>
        <taxon>Actinomycetes</taxon>
        <taxon>Micromonosporales</taxon>
        <taxon>Micromonosporaceae</taxon>
        <taxon>Couchioplanes</taxon>
    </lineage>
</organism>
<keyword evidence="2" id="KW-0472">Membrane</keyword>
<dbReference type="RefSeq" id="WP_084556298.1">
    <property type="nucleotide sequence ID" value="NZ_RJKL01000001.1"/>
</dbReference>
<proteinExistence type="predicted"/>
<sequence length="309" mass="32971">MRLTRQWILALAVVIIVGGVALIGLGVQDGRGGGGLLPSSLTIGGGTSTPRASPASRGPSAEELAKAERAQRAKKLDAALKKVAAEAPEFSVAVLDNRTGQHYSYRGSEAYDTASIVKVQVLACLLLRAQDEERELTSGERALAEPMIRRSDNDATSTLFGQLGGRAAITRCNERLGLTETEVRTAWGLTRTTVDDQVKLLDVLVDSRGPLDADSRQTAFLMMSTVVDSQQWGVPQVAERGEAATVKNGWDTRTADGGRWAINSIGRVVSADDHTDVSIAVLSHNNPSMNAGIGLVEKVATLTREHLKY</sequence>
<gene>
    <name evidence="4" type="ORF">EDD30_5927</name>
</gene>
<dbReference type="GO" id="GO:0030655">
    <property type="term" value="P:beta-lactam antibiotic catabolic process"/>
    <property type="evidence" value="ECO:0007669"/>
    <property type="project" value="InterPro"/>
</dbReference>
<dbReference type="EMBL" id="RJKL01000001">
    <property type="protein sequence ID" value="ROP32969.1"/>
    <property type="molecule type" value="Genomic_DNA"/>
</dbReference>
<dbReference type="InterPro" id="IPR000871">
    <property type="entry name" value="Beta-lactam_class-A"/>
</dbReference>
<evidence type="ECO:0000256" key="2">
    <source>
        <dbReference type="SAM" id="Phobius"/>
    </source>
</evidence>
<reference evidence="4 5" key="1">
    <citation type="submission" date="2018-11" db="EMBL/GenBank/DDBJ databases">
        <title>Sequencing the genomes of 1000 actinobacteria strains.</title>
        <authorList>
            <person name="Klenk H.-P."/>
        </authorList>
    </citation>
    <scope>NUCLEOTIDE SEQUENCE [LARGE SCALE GENOMIC DNA]</scope>
    <source>
        <strain evidence="4 5">DSM 43634</strain>
    </source>
</reference>
<keyword evidence="2" id="KW-1133">Transmembrane helix</keyword>
<feature type="region of interest" description="Disordered" evidence="1">
    <location>
        <begin position="38"/>
        <end position="61"/>
    </location>
</feature>
<dbReference type="Gene3D" id="3.40.710.10">
    <property type="entry name" value="DD-peptidase/beta-lactamase superfamily"/>
    <property type="match status" value="1"/>
</dbReference>
<name>A0A3N1GRW8_9ACTN</name>